<dbReference type="Proteomes" id="UP000290289">
    <property type="component" value="Chromosome 11"/>
</dbReference>
<reference evidence="2 3" key="1">
    <citation type="submission" date="2018-10" db="EMBL/GenBank/DDBJ databases">
        <title>A high-quality apple genome assembly.</title>
        <authorList>
            <person name="Hu J."/>
        </authorList>
    </citation>
    <scope>NUCLEOTIDE SEQUENCE [LARGE SCALE GENOMIC DNA]</scope>
    <source>
        <strain evidence="3">cv. HFTH1</strain>
        <tissue evidence="2">Young leaf</tissue>
    </source>
</reference>
<organism evidence="2 3">
    <name type="scientific">Malus domestica</name>
    <name type="common">Apple</name>
    <name type="synonym">Pyrus malus</name>
    <dbReference type="NCBI Taxonomy" id="3750"/>
    <lineage>
        <taxon>Eukaryota</taxon>
        <taxon>Viridiplantae</taxon>
        <taxon>Streptophyta</taxon>
        <taxon>Embryophyta</taxon>
        <taxon>Tracheophyta</taxon>
        <taxon>Spermatophyta</taxon>
        <taxon>Magnoliopsida</taxon>
        <taxon>eudicotyledons</taxon>
        <taxon>Gunneridae</taxon>
        <taxon>Pentapetalae</taxon>
        <taxon>rosids</taxon>
        <taxon>fabids</taxon>
        <taxon>Rosales</taxon>
        <taxon>Rosaceae</taxon>
        <taxon>Amygdaloideae</taxon>
        <taxon>Maleae</taxon>
        <taxon>Malus</taxon>
    </lineage>
</organism>
<feature type="region of interest" description="Disordered" evidence="1">
    <location>
        <begin position="74"/>
        <end position="109"/>
    </location>
</feature>
<evidence type="ECO:0000256" key="1">
    <source>
        <dbReference type="SAM" id="MobiDB-lite"/>
    </source>
</evidence>
<keyword evidence="3" id="KW-1185">Reference proteome</keyword>
<gene>
    <name evidence="2" type="ORF">DVH24_003386</name>
</gene>
<sequence length="109" mass="12358">MESFVRKKRPSQKMSLKKKRDDRNRVRLGLVNIGQAAREWEAAARERDAGVVTNSQPHSPSLHIRVDQHRGGSISNYHHLRTRGPQEPGATVPFQLEENGGSLGRRGRR</sequence>
<dbReference type="AlphaFoldDB" id="A0A498IGZ9"/>
<accession>A0A498IGZ9</accession>
<evidence type="ECO:0000313" key="2">
    <source>
        <dbReference type="EMBL" id="RXH82888.1"/>
    </source>
</evidence>
<feature type="compositionally biased region" description="Basic residues" evidence="1">
    <location>
        <begin position="1"/>
        <end position="18"/>
    </location>
</feature>
<dbReference type="EMBL" id="RDQH01000337">
    <property type="protein sequence ID" value="RXH82888.1"/>
    <property type="molecule type" value="Genomic_DNA"/>
</dbReference>
<proteinExistence type="predicted"/>
<name>A0A498IGZ9_MALDO</name>
<protein>
    <submittedName>
        <fullName evidence="2">Uncharacterized protein</fullName>
    </submittedName>
</protein>
<feature type="region of interest" description="Disordered" evidence="1">
    <location>
        <begin position="1"/>
        <end position="21"/>
    </location>
</feature>
<comment type="caution">
    <text evidence="2">The sequence shown here is derived from an EMBL/GenBank/DDBJ whole genome shotgun (WGS) entry which is preliminary data.</text>
</comment>
<evidence type="ECO:0000313" key="3">
    <source>
        <dbReference type="Proteomes" id="UP000290289"/>
    </source>
</evidence>